<feature type="compositionally biased region" description="Basic and acidic residues" evidence="1">
    <location>
        <begin position="145"/>
        <end position="156"/>
    </location>
</feature>
<reference evidence="2" key="1">
    <citation type="submission" date="2023-01" db="EMBL/GenBank/DDBJ databases">
        <title>Genome assembly of the deep-sea coral Lophelia pertusa.</title>
        <authorList>
            <person name="Herrera S."/>
            <person name="Cordes E."/>
        </authorList>
    </citation>
    <scope>NUCLEOTIDE SEQUENCE</scope>
    <source>
        <strain evidence="2">USNM1676648</strain>
        <tissue evidence="2">Polyp</tissue>
    </source>
</reference>
<evidence type="ECO:0000313" key="2">
    <source>
        <dbReference type="EMBL" id="KAJ7376931.1"/>
    </source>
</evidence>
<sequence length="182" mass="21300">MSGSYFRDGNNEIKEFRQPLGSWRNFDFNRFAITDTDGCNNEKKKGNKESLFCMEKNDDRFLPMCCHYLSDSPCEDNLLGAEECRSPFGTYELSMPIDISAPCQASDSRITDRNCKDFDRTMFTNMNVWIQYMYWTDNYPTGPDDERCSRFQDPKGKYRMSHKPLKSPEKPKKPKKSQKPEA</sequence>
<dbReference type="Proteomes" id="UP001163046">
    <property type="component" value="Unassembled WGS sequence"/>
</dbReference>
<proteinExistence type="predicted"/>
<comment type="caution">
    <text evidence="2">The sequence shown here is derived from an EMBL/GenBank/DDBJ whole genome shotgun (WGS) entry which is preliminary data.</text>
</comment>
<accession>A0A9X0CVC3</accession>
<keyword evidence="3" id="KW-1185">Reference proteome</keyword>
<evidence type="ECO:0000313" key="3">
    <source>
        <dbReference type="Proteomes" id="UP001163046"/>
    </source>
</evidence>
<name>A0A9X0CVC3_9CNID</name>
<gene>
    <name evidence="2" type="ORF">OS493_031527</name>
</gene>
<feature type="region of interest" description="Disordered" evidence="1">
    <location>
        <begin position="145"/>
        <end position="182"/>
    </location>
</feature>
<feature type="compositionally biased region" description="Basic residues" evidence="1">
    <location>
        <begin position="172"/>
        <end position="182"/>
    </location>
</feature>
<dbReference type="AlphaFoldDB" id="A0A9X0CVC3"/>
<evidence type="ECO:0000256" key="1">
    <source>
        <dbReference type="SAM" id="MobiDB-lite"/>
    </source>
</evidence>
<protein>
    <submittedName>
        <fullName evidence="2">Uncharacterized protein</fullName>
    </submittedName>
</protein>
<dbReference type="OrthoDB" id="5978531at2759"/>
<organism evidence="2 3">
    <name type="scientific">Desmophyllum pertusum</name>
    <dbReference type="NCBI Taxonomy" id="174260"/>
    <lineage>
        <taxon>Eukaryota</taxon>
        <taxon>Metazoa</taxon>
        <taxon>Cnidaria</taxon>
        <taxon>Anthozoa</taxon>
        <taxon>Hexacorallia</taxon>
        <taxon>Scleractinia</taxon>
        <taxon>Caryophylliina</taxon>
        <taxon>Caryophylliidae</taxon>
        <taxon>Desmophyllum</taxon>
    </lineage>
</organism>
<dbReference type="EMBL" id="MU826386">
    <property type="protein sequence ID" value="KAJ7376931.1"/>
    <property type="molecule type" value="Genomic_DNA"/>
</dbReference>